<comment type="caution">
    <text evidence="6">The sequence shown here is derived from an EMBL/GenBank/DDBJ whole genome shotgun (WGS) entry which is preliminary data.</text>
</comment>
<dbReference type="STRING" id="92696.A0A4R0RUF8"/>
<protein>
    <recommendedName>
        <fullName evidence="8">Microsomal glutathione S-transferase 3</fullName>
    </recommendedName>
</protein>
<name>A0A4R0RUF8_9APHY</name>
<feature type="transmembrane region" description="Helical" evidence="5">
    <location>
        <begin position="93"/>
        <end position="113"/>
    </location>
</feature>
<reference evidence="6 7" key="1">
    <citation type="submission" date="2018-11" db="EMBL/GenBank/DDBJ databases">
        <title>Genome assembly of Steccherinum ochraceum LE-BIN_3174, the white-rot fungus of the Steccherinaceae family (The Residual Polyporoid clade, Polyporales, Basidiomycota).</title>
        <authorList>
            <person name="Fedorova T.V."/>
            <person name="Glazunova O.A."/>
            <person name="Landesman E.O."/>
            <person name="Moiseenko K.V."/>
            <person name="Psurtseva N.V."/>
            <person name="Savinova O.S."/>
            <person name="Shakhova N.V."/>
            <person name="Tyazhelova T.V."/>
            <person name="Vasina D.V."/>
        </authorList>
    </citation>
    <scope>NUCLEOTIDE SEQUENCE [LARGE SCALE GENOMIC DNA]</scope>
    <source>
        <strain evidence="6 7">LE-BIN_3174</strain>
    </source>
</reference>
<accession>A0A4R0RUF8</accession>
<evidence type="ECO:0008006" key="8">
    <source>
        <dbReference type="Google" id="ProtNLM"/>
    </source>
</evidence>
<dbReference type="EMBL" id="RWJN01000025">
    <property type="protein sequence ID" value="TCD70215.1"/>
    <property type="molecule type" value="Genomic_DNA"/>
</dbReference>
<dbReference type="InterPro" id="IPR050997">
    <property type="entry name" value="MAPEG"/>
</dbReference>
<dbReference type="GO" id="GO:0004602">
    <property type="term" value="F:glutathione peroxidase activity"/>
    <property type="evidence" value="ECO:0007669"/>
    <property type="project" value="TreeGrafter"/>
</dbReference>
<keyword evidence="4 5" id="KW-0472">Membrane</keyword>
<proteinExistence type="predicted"/>
<dbReference type="PANTHER" id="PTHR10250:SF26">
    <property type="entry name" value="GLUTATHIONE S-TRANSFERASE 3, MITOCHONDRIAL"/>
    <property type="match status" value="1"/>
</dbReference>
<evidence type="ECO:0000256" key="4">
    <source>
        <dbReference type="ARBA" id="ARBA00023136"/>
    </source>
</evidence>
<dbReference type="PANTHER" id="PTHR10250">
    <property type="entry name" value="MICROSOMAL GLUTATHIONE S-TRANSFERASE"/>
    <property type="match status" value="1"/>
</dbReference>
<evidence type="ECO:0000256" key="1">
    <source>
        <dbReference type="ARBA" id="ARBA00004141"/>
    </source>
</evidence>
<dbReference type="InterPro" id="IPR001129">
    <property type="entry name" value="Membr-assoc_MAPEG"/>
</dbReference>
<dbReference type="Proteomes" id="UP000292702">
    <property type="component" value="Unassembled WGS sequence"/>
</dbReference>
<keyword evidence="7" id="KW-1185">Reference proteome</keyword>
<keyword evidence="2 5" id="KW-0812">Transmembrane</keyword>
<evidence type="ECO:0000313" key="6">
    <source>
        <dbReference type="EMBL" id="TCD70215.1"/>
    </source>
</evidence>
<sequence length="151" mass="16187">MAVTITLQPEHGYVAAALLSTFYLNLYQYLAVGRTRKAAGIAYPQMYADKAEMAASDAAKTFNYAQRAHGNTLETLPLVLISTVVSAVEFPRFAAAALGVWSFSRFLFTISYISGGPTKRNNLRGATGSALAFISLALAGTYTAAKISFGW</sequence>
<evidence type="ECO:0000313" key="7">
    <source>
        <dbReference type="Proteomes" id="UP000292702"/>
    </source>
</evidence>
<evidence type="ECO:0000256" key="5">
    <source>
        <dbReference type="SAM" id="Phobius"/>
    </source>
</evidence>
<dbReference type="Pfam" id="PF01124">
    <property type="entry name" value="MAPEG"/>
    <property type="match status" value="1"/>
</dbReference>
<dbReference type="GO" id="GO:0016020">
    <property type="term" value="C:membrane"/>
    <property type="evidence" value="ECO:0007669"/>
    <property type="project" value="UniProtKB-SubCell"/>
</dbReference>
<evidence type="ECO:0000256" key="2">
    <source>
        <dbReference type="ARBA" id="ARBA00022692"/>
    </source>
</evidence>
<feature type="transmembrane region" description="Helical" evidence="5">
    <location>
        <begin position="125"/>
        <end position="145"/>
    </location>
</feature>
<evidence type="ECO:0000256" key="3">
    <source>
        <dbReference type="ARBA" id="ARBA00022989"/>
    </source>
</evidence>
<dbReference type="SUPFAM" id="SSF161084">
    <property type="entry name" value="MAPEG domain-like"/>
    <property type="match status" value="1"/>
</dbReference>
<comment type="subcellular location">
    <subcellularLocation>
        <location evidence="1">Membrane</location>
        <topology evidence="1">Multi-pass membrane protein</topology>
    </subcellularLocation>
</comment>
<dbReference type="OrthoDB" id="410651at2759"/>
<dbReference type="GO" id="GO:0004364">
    <property type="term" value="F:glutathione transferase activity"/>
    <property type="evidence" value="ECO:0007669"/>
    <property type="project" value="TreeGrafter"/>
</dbReference>
<dbReference type="InterPro" id="IPR023352">
    <property type="entry name" value="MAPEG-like_dom_sf"/>
</dbReference>
<dbReference type="AlphaFoldDB" id="A0A4R0RUF8"/>
<organism evidence="6 7">
    <name type="scientific">Steccherinum ochraceum</name>
    <dbReference type="NCBI Taxonomy" id="92696"/>
    <lineage>
        <taxon>Eukaryota</taxon>
        <taxon>Fungi</taxon>
        <taxon>Dikarya</taxon>
        <taxon>Basidiomycota</taxon>
        <taxon>Agaricomycotina</taxon>
        <taxon>Agaricomycetes</taxon>
        <taxon>Polyporales</taxon>
        <taxon>Steccherinaceae</taxon>
        <taxon>Steccherinum</taxon>
    </lineage>
</organism>
<keyword evidence="3 5" id="KW-1133">Transmembrane helix</keyword>
<feature type="transmembrane region" description="Helical" evidence="5">
    <location>
        <begin position="12"/>
        <end position="30"/>
    </location>
</feature>
<dbReference type="GO" id="GO:0005635">
    <property type="term" value="C:nuclear envelope"/>
    <property type="evidence" value="ECO:0007669"/>
    <property type="project" value="TreeGrafter"/>
</dbReference>
<dbReference type="GO" id="GO:0005783">
    <property type="term" value="C:endoplasmic reticulum"/>
    <property type="evidence" value="ECO:0007669"/>
    <property type="project" value="TreeGrafter"/>
</dbReference>
<dbReference type="Gene3D" id="1.20.120.550">
    <property type="entry name" value="Membrane associated eicosanoid/glutathione metabolism-like domain"/>
    <property type="match status" value="1"/>
</dbReference>
<gene>
    <name evidence="6" type="ORF">EIP91_004396</name>
</gene>